<evidence type="ECO:0000313" key="8">
    <source>
        <dbReference type="Proteomes" id="UP001171916"/>
    </source>
</evidence>
<keyword evidence="1" id="KW-0808">Transferase</keyword>
<protein>
    <submittedName>
        <fullName evidence="7">ATP-binding protein</fullName>
    </submittedName>
</protein>
<gene>
    <name evidence="7" type="ORF">QVH07_09015</name>
</gene>
<dbReference type="SUPFAM" id="SSF55874">
    <property type="entry name" value="ATPase domain of HSP90 chaperone/DNA topoisomerase II/histidine kinase"/>
    <property type="match status" value="1"/>
</dbReference>
<proteinExistence type="predicted"/>
<dbReference type="Proteomes" id="UP001171916">
    <property type="component" value="Unassembled WGS sequence"/>
</dbReference>
<dbReference type="GO" id="GO:0005524">
    <property type="term" value="F:ATP binding"/>
    <property type="evidence" value="ECO:0007669"/>
    <property type="project" value="UniProtKB-KW"/>
</dbReference>
<dbReference type="InterPro" id="IPR036890">
    <property type="entry name" value="HATPase_C_sf"/>
</dbReference>
<feature type="coiled-coil region" evidence="4">
    <location>
        <begin position="40"/>
        <end position="67"/>
    </location>
</feature>
<evidence type="ECO:0000313" key="7">
    <source>
        <dbReference type="EMBL" id="MDN3204289.1"/>
    </source>
</evidence>
<keyword evidence="2" id="KW-0418">Kinase</keyword>
<evidence type="ECO:0000256" key="2">
    <source>
        <dbReference type="ARBA" id="ARBA00022777"/>
    </source>
</evidence>
<dbReference type="PROSITE" id="PS50109">
    <property type="entry name" value="HIS_KIN"/>
    <property type="match status" value="1"/>
</dbReference>
<dbReference type="Gene3D" id="3.30.565.10">
    <property type="entry name" value="Histidine kinase-like ATPase, C-terminal domain"/>
    <property type="match status" value="1"/>
</dbReference>
<name>A0ABT7YCQ1_9BACT</name>
<keyword evidence="5" id="KW-1133">Transmembrane helix</keyword>
<dbReference type="RefSeq" id="WP_289999840.1">
    <property type="nucleotide sequence ID" value="NZ_JAUEPH010000003.1"/>
</dbReference>
<keyword evidence="3" id="KW-0902">Two-component regulatory system</keyword>
<keyword evidence="7" id="KW-0067">ATP-binding</keyword>
<reference evidence="7" key="1">
    <citation type="submission" date="2023-06" db="EMBL/GenBank/DDBJ databases">
        <title>Robiginitalea aurantiacus sp. nov. and Algoriphagus sediminis sp. nov., isolated from coastal sediment.</title>
        <authorList>
            <person name="Zhou Z.Y."/>
            <person name="An J."/>
            <person name="Jia Y.W."/>
            <person name="Du Z.J."/>
        </authorList>
    </citation>
    <scope>NUCLEOTIDE SEQUENCE</scope>
    <source>
        <strain evidence="7">C2-7</strain>
    </source>
</reference>
<evidence type="ECO:0000256" key="5">
    <source>
        <dbReference type="SAM" id="Phobius"/>
    </source>
</evidence>
<dbReference type="InterPro" id="IPR050482">
    <property type="entry name" value="Sensor_HK_TwoCompSys"/>
</dbReference>
<comment type="caution">
    <text evidence="7">The sequence shown here is derived from an EMBL/GenBank/DDBJ whole genome shotgun (WGS) entry which is preliminary data.</text>
</comment>
<dbReference type="CDD" id="cd16917">
    <property type="entry name" value="HATPase_UhpB-NarQ-NarX-like"/>
    <property type="match status" value="1"/>
</dbReference>
<feature type="domain" description="Histidine kinase" evidence="6">
    <location>
        <begin position="68"/>
        <end position="252"/>
    </location>
</feature>
<evidence type="ECO:0000256" key="3">
    <source>
        <dbReference type="ARBA" id="ARBA00023012"/>
    </source>
</evidence>
<keyword evidence="5" id="KW-0812">Transmembrane</keyword>
<feature type="transmembrane region" description="Helical" evidence="5">
    <location>
        <begin position="6"/>
        <end position="31"/>
    </location>
</feature>
<dbReference type="InterPro" id="IPR003594">
    <property type="entry name" value="HATPase_dom"/>
</dbReference>
<evidence type="ECO:0000256" key="1">
    <source>
        <dbReference type="ARBA" id="ARBA00022679"/>
    </source>
</evidence>
<dbReference type="PANTHER" id="PTHR24421">
    <property type="entry name" value="NITRATE/NITRITE SENSOR PROTEIN NARX-RELATED"/>
    <property type="match status" value="1"/>
</dbReference>
<accession>A0ABT7YCQ1</accession>
<keyword evidence="7" id="KW-0547">Nucleotide-binding</keyword>
<dbReference type="PANTHER" id="PTHR24421:SF59">
    <property type="entry name" value="OXYGEN SENSOR HISTIDINE KINASE NREB"/>
    <property type="match status" value="1"/>
</dbReference>
<evidence type="ECO:0000259" key="6">
    <source>
        <dbReference type="PROSITE" id="PS50109"/>
    </source>
</evidence>
<dbReference type="Pfam" id="PF02518">
    <property type="entry name" value="HATPase_c"/>
    <property type="match status" value="1"/>
</dbReference>
<keyword evidence="8" id="KW-1185">Reference proteome</keyword>
<keyword evidence="5" id="KW-0472">Membrane</keyword>
<dbReference type="SMART" id="SM00387">
    <property type="entry name" value="HATPase_c"/>
    <property type="match status" value="1"/>
</dbReference>
<sequence>MEFENQIYIIIYSTILLAGVMSTFVVAMIFIHRQRQVQNQQEMDRLKADYEKTLVDIENEIQQETLTQIGRELHDNIGQLLSLAKLNFNSSKPEKKMEGQNILNQVIQEVRALSKTLNVDWVEEITLEEFIEQQLQKIESTGFCKTSLKVQTDPLELRKDHKLVLIRVIQEVLNNAIKHASPDKIEIRLMQNGKGKYLQIKDNGKGFDAKNVSQGSGMTNLNKRMATIGGKFELQSALDEGTEIRLSLPNQES</sequence>
<dbReference type="InterPro" id="IPR005467">
    <property type="entry name" value="His_kinase_dom"/>
</dbReference>
<dbReference type="EMBL" id="JAUEPH010000003">
    <property type="protein sequence ID" value="MDN3204289.1"/>
    <property type="molecule type" value="Genomic_DNA"/>
</dbReference>
<evidence type="ECO:0000256" key="4">
    <source>
        <dbReference type="SAM" id="Coils"/>
    </source>
</evidence>
<organism evidence="7 8">
    <name type="scientific">Algoriphagus sediminis</name>
    <dbReference type="NCBI Taxonomy" id="3057113"/>
    <lineage>
        <taxon>Bacteria</taxon>
        <taxon>Pseudomonadati</taxon>
        <taxon>Bacteroidota</taxon>
        <taxon>Cytophagia</taxon>
        <taxon>Cytophagales</taxon>
        <taxon>Cyclobacteriaceae</taxon>
        <taxon>Algoriphagus</taxon>
    </lineage>
</organism>
<keyword evidence="4" id="KW-0175">Coiled coil</keyword>